<evidence type="ECO:0000259" key="12">
    <source>
        <dbReference type="Pfam" id="PF07992"/>
    </source>
</evidence>
<keyword evidence="3 9" id="KW-0285">Flavoprotein</keyword>
<dbReference type="PANTHER" id="PTHR43014">
    <property type="entry name" value="MERCURIC REDUCTASE"/>
    <property type="match status" value="1"/>
</dbReference>
<dbReference type="InterPro" id="IPR012999">
    <property type="entry name" value="Pyr_OxRdtase_I_AS"/>
</dbReference>
<evidence type="ECO:0000256" key="7">
    <source>
        <dbReference type="ARBA" id="ARBA00023157"/>
    </source>
</evidence>
<keyword evidence="10" id="KW-0472">Membrane</keyword>
<dbReference type="Pfam" id="PF02852">
    <property type="entry name" value="Pyr_redox_dim"/>
    <property type="match status" value="1"/>
</dbReference>
<feature type="transmembrane region" description="Helical" evidence="10">
    <location>
        <begin position="127"/>
        <end position="147"/>
    </location>
</feature>
<keyword evidence="6 9" id="KW-0560">Oxidoreductase</keyword>
<keyword evidence="7" id="KW-1015">Disulfide bond</keyword>
<feature type="domain" description="VTT" evidence="13">
    <location>
        <begin position="63"/>
        <end position="177"/>
    </location>
</feature>
<dbReference type="SUPFAM" id="SSF51905">
    <property type="entry name" value="FAD/NAD(P)-binding domain"/>
    <property type="match status" value="1"/>
</dbReference>
<dbReference type="SUPFAM" id="SSF55424">
    <property type="entry name" value="FAD/NAD-linked reductases, dimerisation (C-terminal) domain"/>
    <property type="match status" value="1"/>
</dbReference>
<dbReference type="InterPro" id="IPR032816">
    <property type="entry name" value="VTT_dom"/>
</dbReference>
<sequence>MRNTKILLLAIVAAALAAFFGLGLEQYLTFDFFNQLKSESPLLTAAVFFSIYVVVTALSLPIATVMTLFGGALFGLAQGLLIISFASTIGATLAMLVSRTLLRDWVQSKFGSYLKTINDGVEKDGPFYLFSLRLIPAVPFMVINLAMGLTKIRAVTFYWVSQIGMLAGTAVYVNAGAQLGQVDEFSVSGILTPGLIFSFVLLAVFPWIARSIMGAIQAKKVYEGHTKPTKFDTNIAVIGAGSGGLVSAYIAAAVKAKVSLIEKHQMGGDCLNTGCVPSKALIRSSRINHYIHRADEFGIKNVQAEVDFKAVMERVQSVIKQVEPHDSVERYSGLGVDCIQGKAEIVSPWEVKTGNETITARNIIIASGGRPFVPPIPGIEDITYYTSDTIWGLRDKPERMLVLGGGPIGSELAQAFNRLGIKVTQVDRSNRILPREDEDVAEVVMEQFRKDGIDLRVGYDAVAFHKEGDRQWLEAKHDGETKTIEFDVALLALGRKANTASLGIEKLGIETAPNGTIEVNDYLQTKYPNIYACGDVAGPYQFTHAAAHQAWYAAVNALFGRFKKFKVDYSVMPWATFIDPEVARVGLSEQEAKEQGIKYEVTKFGIDDLDRAMADGEAKGFIKVLTVPGKDKILGCTIVGYHAGELITEYITAMKHGLGLNKILGTIHIYPTLSETNKYAAGEWKKAHVPEKAMKFLARFHAWNRGE</sequence>
<feature type="domain" description="Pyridine nucleotide-disulphide oxidoreductase dimerisation" evidence="11">
    <location>
        <begin position="572"/>
        <end position="679"/>
    </location>
</feature>
<evidence type="ECO:0000313" key="14">
    <source>
        <dbReference type="EMBL" id="MCL6271280.1"/>
    </source>
</evidence>
<evidence type="ECO:0000256" key="9">
    <source>
        <dbReference type="RuleBase" id="RU003691"/>
    </source>
</evidence>
<evidence type="ECO:0000259" key="13">
    <source>
        <dbReference type="Pfam" id="PF09335"/>
    </source>
</evidence>
<keyword evidence="15" id="KW-1185">Reference proteome</keyword>
<reference evidence="14 15" key="1">
    <citation type="submission" date="2022-05" db="EMBL/GenBank/DDBJ databases">
        <authorList>
            <person name="Park J.-S."/>
        </authorList>
    </citation>
    <scope>NUCLEOTIDE SEQUENCE [LARGE SCALE GENOMIC DNA]</scope>
    <source>
        <strain evidence="14 15">2012CJ34-2</strain>
    </source>
</reference>
<evidence type="ECO:0000256" key="10">
    <source>
        <dbReference type="SAM" id="Phobius"/>
    </source>
</evidence>
<evidence type="ECO:0000256" key="8">
    <source>
        <dbReference type="ARBA" id="ARBA00023284"/>
    </source>
</evidence>
<dbReference type="InterPro" id="IPR016156">
    <property type="entry name" value="FAD/NAD-linked_Rdtase_dimer_sf"/>
</dbReference>
<evidence type="ECO:0000256" key="1">
    <source>
        <dbReference type="ARBA" id="ARBA00001974"/>
    </source>
</evidence>
<evidence type="ECO:0000256" key="6">
    <source>
        <dbReference type="ARBA" id="ARBA00023002"/>
    </source>
</evidence>
<protein>
    <submittedName>
        <fullName evidence="14">FAD-dependent oxidoreductase</fullName>
    </submittedName>
</protein>
<dbReference type="RefSeq" id="WP_249700780.1">
    <property type="nucleotide sequence ID" value="NZ_JAMFLX010000022.1"/>
</dbReference>
<dbReference type="PRINTS" id="PR00368">
    <property type="entry name" value="FADPNR"/>
</dbReference>
<dbReference type="PROSITE" id="PS00076">
    <property type="entry name" value="PYRIDINE_REDOX_1"/>
    <property type="match status" value="1"/>
</dbReference>
<keyword evidence="10" id="KW-1133">Transmembrane helix</keyword>
<keyword evidence="5" id="KW-0521">NADP</keyword>
<keyword evidence="4 9" id="KW-0274">FAD</keyword>
<proteinExistence type="inferred from homology"/>
<gene>
    <name evidence="14" type="ORF">M3P05_15240</name>
</gene>
<dbReference type="InterPro" id="IPR004099">
    <property type="entry name" value="Pyr_nucl-diS_OxRdtase_dimer"/>
</dbReference>
<dbReference type="EMBL" id="JAMFLX010000022">
    <property type="protein sequence ID" value="MCL6271280.1"/>
    <property type="molecule type" value="Genomic_DNA"/>
</dbReference>
<comment type="caution">
    <text evidence="14">The sequence shown here is derived from an EMBL/GenBank/DDBJ whole genome shotgun (WGS) entry which is preliminary data.</text>
</comment>
<dbReference type="PRINTS" id="PR00411">
    <property type="entry name" value="PNDRDTASEI"/>
</dbReference>
<evidence type="ECO:0000256" key="5">
    <source>
        <dbReference type="ARBA" id="ARBA00022857"/>
    </source>
</evidence>
<dbReference type="Proteomes" id="UP001203338">
    <property type="component" value="Unassembled WGS sequence"/>
</dbReference>
<feature type="transmembrane region" description="Helical" evidence="10">
    <location>
        <begin position="47"/>
        <end position="73"/>
    </location>
</feature>
<dbReference type="InterPro" id="IPR023753">
    <property type="entry name" value="FAD/NAD-binding_dom"/>
</dbReference>
<evidence type="ECO:0000256" key="4">
    <source>
        <dbReference type="ARBA" id="ARBA00022827"/>
    </source>
</evidence>
<dbReference type="Gene3D" id="3.30.390.30">
    <property type="match status" value="1"/>
</dbReference>
<name>A0ABT0PIQ4_9GAMM</name>
<dbReference type="Pfam" id="PF09335">
    <property type="entry name" value="VTT_dom"/>
    <property type="match status" value="1"/>
</dbReference>
<evidence type="ECO:0000256" key="2">
    <source>
        <dbReference type="ARBA" id="ARBA00007532"/>
    </source>
</evidence>
<dbReference type="InterPro" id="IPR036188">
    <property type="entry name" value="FAD/NAD-bd_sf"/>
</dbReference>
<accession>A0ABT0PIQ4</accession>
<dbReference type="PANTHER" id="PTHR43014:SF2">
    <property type="entry name" value="MERCURIC REDUCTASE"/>
    <property type="match status" value="1"/>
</dbReference>
<evidence type="ECO:0000313" key="15">
    <source>
        <dbReference type="Proteomes" id="UP001203338"/>
    </source>
</evidence>
<keyword evidence="10" id="KW-0812">Transmembrane</keyword>
<organism evidence="14 15">
    <name type="scientific">Parendozoicomonas callyspongiae</name>
    <dbReference type="NCBI Taxonomy" id="2942213"/>
    <lineage>
        <taxon>Bacteria</taxon>
        <taxon>Pseudomonadati</taxon>
        <taxon>Pseudomonadota</taxon>
        <taxon>Gammaproteobacteria</taxon>
        <taxon>Oceanospirillales</taxon>
        <taxon>Endozoicomonadaceae</taxon>
        <taxon>Parendozoicomonas</taxon>
    </lineage>
</organism>
<feature type="transmembrane region" description="Helical" evidence="10">
    <location>
        <begin position="80"/>
        <end position="102"/>
    </location>
</feature>
<keyword evidence="8 9" id="KW-0676">Redox-active center</keyword>
<feature type="domain" description="FAD/NAD(P)-binding" evidence="12">
    <location>
        <begin position="234"/>
        <end position="550"/>
    </location>
</feature>
<dbReference type="Gene3D" id="3.50.50.60">
    <property type="entry name" value="FAD/NAD(P)-binding domain"/>
    <property type="match status" value="2"/>
</dbReference>
<feature type="transmembrane region" description="Helical" evidence="10">
    <location>
        <begin position="185"/>
        <end position="209"/>
    </location>
</feature>
<dbReference type="Pfam" id="PF07992">
    <property type="entry name" value="Pyr_redox_2"/>
    <property type="match status" value="1"/>
</dbReference>
<feature type="transmembrane region" description="Helical" evidence="10">
    <location>
        <begin position="154"/>
        <end position="173"/>
    </location>
</feature>
<evidence type="ECO:0000259" key="11">
    <source>
        <dbReference type="Pfam" id="PF02852"/>
    </source>
</evidence>
<comment type="cofactor">
    <cofactor evidence="1">
        <name>FAD</name>
        <dbReference type="ChEBI" id="CHEBI:57692"/>
    </cofactor>
</comment>
<comment type="similarity">
    <text evidence="2 9">Belongs to the class-I pyridine nucleotide-disulfide oxidoreductase family.</text>
</comment>
<evidence type="ECO:0000256" key="3">
    <source>
        <dbReference type="ARBA" id="ARBA00022630"/>
    </source>
</evidence>